<gene>
    <name evidence="1" type="ORF">LHEJCM1062_01960</name>
</gene>
<evidence type="ECO:0000313" key="2">
    <source>
        <dbReference type="Proteomes" id="UP000630086"/>
    </source>
</evidence>
<sequence length="272" mass="30691">MKKQLKVIMAGTTVFWGASIFNDPVQAIVLEKVPTTQTSSEKEHEDFSIYQDKTESKDVDGNLTTVGEIAEDQNKHNALGVAGMFNIFSKETNISADTNGNVATKTYHSGNEFGARGKSHNLTATKDVNYIEKIEDIGANAFRAQDQTVVVGKDSDNVQKQGNQVFVNGKRLDHLHAKDLRKEDEIHLGHKYIDIDREFKKLELNSNSFARNKQSEGMQVNFNDMNNRYIDVSNAKKDEFNNIYVDLDAQYLMAPQPITRDCQIVCVNRFFS</sequence>
<organism evidence="1 2">
    <name type="scientific">Lactobacillus helveticus</name>
    <name type="common">Lactobacillus suntoryeus</name>
    <dbReference type="NCBI Taxonomy" id="1587"/>
    <lineage>
        <taxon>Bacteria</taxon>
        <taxon>Bacillati</taxon>
        <taxon>Bacillota</taxon>
        <taxon>Bacilli</taxon>
        <taxon>Lactobacillales</taxon>
        <taxon>Lactobacillaceae</taxon>
        <taxon>Lactobacillus</taxon>
    </lineage>
</organism>
<dbReference type="AlphaFoldDB" id="A0AAV4E5P1"/>
<name>A0AAV4E5P1_LACHE</name>
<protein>
    <recommendedName>
        <fullName evidence="3">Surface protein</fullName>
    </recommendedName>
</protein>
<comment type="caution">
    <text evidence="1">The sequence shown here is derived from an EMBL/GenBank/DDBJ whole genome shotgun (WGS) entry which is preliminary data.</text>
</comment>
<dbReference type="RefSeq" id="WP_020829134.1">
    <property type="nucleotide sequence ID" value="NZ_AP023028.1"/>
</dbReference>
<reference evidence="1" key="1">
    <citation type="submission" date="2020-07" db="EMBL/GenBank/DDBJ databases">
        <title>Draft genome sequence of Lactobacillus helveticus strain JCM 1062.</title>
        <authorList>
            <person name="Endo A."/>
            <person name="Maeno S."/>
            <person name="Kido Y."/>
        </authorList>
    </citation>
    <scope>NUCLEOTIDE SEQUENCE</scope>
    <source>
        <strain evidence="1">JCM 1062</strain>
    </source>
</reference>
<accession>A0AAV4E5P1</accession>
<dbReference type="EMBL" id="BLYV01000057">
    <property type="protein sequence ID" value="GFP12324.1"/>
    <property type="molecule type" value="Genomic_DNA"/>
</dbReference>
<proteinExistence type="predicted"/>
<evidence type="ECO:0000313" key="1">
    <source>
        <dbReference type="EMBL" id="GFP12324.1"/>
    </source>
</evidence>
<dbReference type="Proteomes" id="UP000630086">
    <property type="component" value="Unassembled WGS sequence"/>
</dbReference>
<evidence type="ECO:0008006" key="3">
    <source>
        <dbReference type="Google" id="ProtNLM"/>
    </source>
</evidence>